<comment type="caution">
    <text evidence="1">The sequence shown here is derived from an EMBL/GenBank/DDBJ whole genome shotgun (WGS) entry which is preliminary data.</text>
</comment>
<dbReference type="EMBL" id="LAZR01000316">
    <property type="protein sequence ID" value="KKN75063.1"/>
    <property type="molecule type" value="Genomic_DNA"/>
</dbReference>
<sequence>MRRIVPIFIILFLFIDVAGADHRAVIARKNVASVPVPDWETDWNGVGADDETCAVAGGCSTQGAATDDQWQTLANDANISVSSDIFVHATASGTGNVAEFDNFDGQTEFTLQFDFRIIDNSGGWGNTKLYTMAQANAFMSMKLQTGGASGTFDFLVTRVEADAAGADNTYGITFTSNQWYTVTVYAKQDTDGGADVGGDDGIVQSWIDSTSAHTETDVDNDTKVIDSYRLGGITNNSDNNSNIEFDNWRYWNSDQRTALGF</sequence>
<name>A0A0F9WAA6_9ZZZZ</name>
<dbReference type="AlphaFoldDB" id="A0A0F9WAA6"/>
<gene>
    <name evidence="1" type="ORF">LCGC14_0384370</name>
</gene>
<accession>A0A0F9WAA6</accession>
<reference evidence="1" key="1">
    <citation type="journal article" date="2015" name="Nature">
        <title>Complex archaea that bridge the gap between prokaryotes and eukaryotes.</title>
        <authorList>
            <person name="Spang A."/>
            <person name="Saw J.H."/>
            <person name="Jorgensen S.L."/>
            <person name="Zaremba-Niedzwiedzka K."/>
            <person name="Martijn J."/>
            <person name="Lind A.E."/>
            <person name="van Eijk R."/>
            <person name="Schleper C."/>
            <person name="Guy L."/>
            <person name="Ettema T.J."/>
        </authorList>
    </citation>
    <scope>NUCLEOTIDE SEQUENCE</scope>
</reference>
<organism evidence="1">
    <name type="scientific">marine sediment metagenome</name>
    <dbReference type="NCBI Taxonomy" id="412755"/>
    <lineage>
        <taxon>unclassified sequences</taxon>
        <taxon>metagenomes</taxon>
        <taxon>ecological metagenomes</taxon>
    </lineage>
</organism>
<protein>
    <submittedName>
        <fullName evidence="1">Uncharacterized protein</fullName>
    </submittedName>
</protein>
<evidence type="ECO:0000313" key="1">
    <source>
        <dbReference type="EMBL" id="KKN75063.1"/>
    </source>
</evidence>
<proteinExistence type="predicted"/>